<evidence type="ECO:0000259" key="6">
    <source>
        <dbReference type="PROSITE" id="PS50249"/>
    </source>
</evidence>
<dbReference type="PROSITE" id="PS01302">
    <property type="entry name" value="UPF0758"/>
    <property type="match status" value="1"/>
</dbReference>
<dbReference type="GO" id="GO:0046872">
    <property type="term" value="F:metal ion binding"/>
    <property type="evidence" value="ECO:0007669"/>
    <property type="project" value="UniProtKB-KW"/>
</dbReference>
<dbReference type="InterPro" id="IPR010994">
    <property type="entry name" value="RuvA_2-like"/>
</dbReference>
<dbReference type="Gene3D" id="3.40.140.10">
    <property type="entry name" value="Cytidine Deaminase, domain 2"/>
    <property type="match status" value="1"/>
</dbReference>
<dbReference type="InterPro" id="IPR001405">
    <property type="entry name" value="UPF0758"/>
</dbReference>
<keyword evidence="4" id="KW-0862">Zinc</keyword>
<dbReference type="InterPro" id="IPR025657">
    <property type="entry name" value="RadC_JAB"/>
</dbReference>
<dbReference type="EMBL" id="UOGF01000048">
    <property type="protein sequence ID" value="VAX29176.1"/>
    <property type="molecule type" value="Genomic_DNA"/>
</dbReference>
<sequence>MLKIKDWPKAERPRERLLKNGAESLSDAQLLAILLRTGSDKGDALQLAIYLLKKFSPLPQFFQATVSELCAVKGVGPAKAAQLKAALELGRRSLSIPLFEGAIFSKSRDVFQYFAPLFRNAKKEYFKILLLDQKNKLIRDVTISEGSLTATVVHPREVFRPAIRDSAAAVIFIHNHPSGNPSPSTEDKNITTRLSKVGEVMGIPVLDHLIIGDRDYFSFADAGYIQHQQQGISVAGQNEVVYR</sequence>
<dbReference type="Pfam" id="PF04002">
    <property type="entry name" value="RadC"/>
    <property type="match status" value="1"/>
</dbReference>
<keyword evidence="5" id="KW-0482">Metalloprotease</keyword>
<dbReference type="GO" id="GO:0006508">
    <property type="term" value="P:proteolysis"/>
    <property type="evidence" value="ECO:0007669"/>
    <property type="project" value="UniProtKB-KW"/>
</dbReference>
<dbReference type="PANTHER" id="PTHR30471:SF3">
    <property type="entry name" value="UPF0758 PROTEIN YEES-RELATED"/>
    <property type="match status" value="1"/>
</dbReference>
<dbReference type="NCBIfam" id="NF000642">
    <property type="entry name" value="PRK00024.1"/>
    <property type="match status" value="1"/>
</dbReference>
<reference evidence="7" key="1">
    <citation type="submission" date="2018-06" db="EMBL/GenBank/DDBJ databases">
        <authorList>
            <person name="Zhirakovskaya E."/>
        </authorList>
    </citation>
    <scope>NUCLEOTIDE SEQUENCE</scope>
</reference>
<accession>A0A3B1CFC5</accession>
<dbReference type="InterPro" id="IPR020891">
    <property type="entry name" value="UPF0758_CS"/>
</dbReference>
<dbReference type="SUPFAM" id="SSF47781">
    <property type="entry name" value="RuvA domain 2-like"/>
    <property type="match status" value="1"/>
</dbReference>
<keyword evidence="3" id="KW-0378">Hydrolase</keyword>
<dbReference type="GO" id="GO:0008237">
    <property type="term" value="F:metallopeptidase activity"/>
    <property type="evidence" value="ECO:0007669"/>
    <property type="project" value="UniProtKB-KW"/>
</dbReference>
<protein>
    <submittedName>
        <fullName evidence="7">UPF0758 family protein</fullName>
    </submittedName>
</protein>
<proteinExistence type="predicted"/>
<dbReference type="AlphaFoldDB" id="A0A3B1CFC5"/>
<evidence type="ECO:0000256" key="1">
    <source>
        <dbReference type="ARBA" id="ARBA00022670"/>
    </source>
</evidence>
<evidence type="ECO:0000313" key="7">
    <source>
        <dbReference type="EMBL" id="VAX29176.1"/>
    </source>
</evidence>
<dbReference type="Pfam" id="PF20582">
    <property type="entry name" value="UPF0758_N"/>
    <property type="match status" value="1"/>
</dbReference>
<dbReference type="InterPro" id="IPR037518">
    <property type="entry name" value="MPN"/>
</dbReference>
<dbReference type="Gene3D" id="1.10.150.20">
    <property type="entry name" value="5' to 3' exonuclease, C-terminal subdomain"/>
    <property type="match status" value="1"/>
</dbReference>
<keyword evidence="1" id="KW-0645">Protease</keyword>
<evidence type="ECO:0000256" key="3">
    <source>
        <dbReference type="ARBA" id="ARBA00022801"/>
    </source>
</evidence>
<dbReference type="CDD" id="cd08071">
    <property type="entry name" value="MPN_DUF2466"/>
    <property type="match status" value="1"/>
</dbReference>
<dbReference type="PROSITE" id="PS50249">
    <property type="entry name" value="MPN"/>
    <property type="match status" value="1"/>
</dbReference>
<keyword evidence="2" id="KW-0479">Metal-binding</keyword>
<dbReference type="PANTHER" id="PTHR30471">
    <property type="entry name" value="DNA REPAIR PROTEIN RADC"/>
    <property type="match status" value="1"/>
</dbReference>
<evidence type="ECO:0000256" key="2">
    <source>
        <dbReference type="ARBA" id="ARBA00022723"/>
    </source>
</evidence>
<dbReference type="NCBIfam" id="TIGR00608">
    <property type="entry name" value="radc"/>
    <property type="match status" value="1"/>
</dbReference>
<feature type="domain" description="MPN" evidence="6">
    <location>
        <begin position="103"/>
        <end position="225"/>
    </location>
</feature>
<evidence type="ECO:0000256" key="5">
    <source>
        <dbReference type="ARBA" id="ARBA00023049"/>
    </source>
</evidence>
<dbReference type="InterPro" id="IPR046778">
    <property type="entry name" value="UPF0758_N"/>
</dbReference>
<organism evidence="7">
    <name type="scientific">hydrothermal vent metagenome</name>
    <dbReference type="NCBI Taxonomy" id="652676"/>
    <lineage>
        <taxon>unclassified sequences</taxon>
        <taxon>metagenomes</taxon>
        <taxon>ecological metagenomes</taxon>
    </lineage>
</organism>
<gene>
    <name evidence="7" type="ORF">MNBD_NITROSPIRAE01-1267</name>
</gene>
<evidence type="ECO:0000256" key="4">
    <source>
        <dbReference type="ARBA" id="ARBA00022833"/>
    </source>
</evidence>
<name>A0A3B1CFC5_9ZZZZ</name>